<protein>
    <recommendedName>
        <fullName evidence="11">Lipase chaperone</fullName>
    </recommendedName>
    <alternativeName>
        <fullName evidence="11">Lipase activator protein</fullName>
    </alternativeName>
    <alternativeName>
        <fullName evidence="11">Lipase foldase</fullName>
    </alternativeName>
    <alternativeName>
        <fullName evidence="11">Lipase helper protein</fullName>
    </alternativeName>
    <alternativeName>
        <fullName evidence="11">Lipase modulator</fullName>
    </alternativeName>
</protein>
<dbReference type="InterPro" id="IPR004961">
    <property type="entry name" value="Lipase_chaperone"/>
</dbReference>
<keyword evidence="13" id="KW-1185">Reference proteome</keyword>
<dbReference type="Proteomes" id="UP000583127">
    <property type="component" value="Unassembled WGS sequence"/>
</dbReference>
<comment type="similarity">
    <text evidence="2 11">Belongs to the lipase chaperone family.</text>
</comment>
<evidence type="ECO:0000313" key="13">
    <source>
        <dbReference type="Proteomes" id="UP000583127"/>
    </source>
</evidence>
<keyword evidence="6 11" id="KW-0442">Lipid degradation</keyword>
<keyword evidence="9 11" id="KW-0472">Membrane</keyword>
<keyword evidence="5 11" id="KW-0812">Transmembrane</keyword>
<evidence type="ECO:0000256" key="8">
    <source>
        <dbReference type="ARBA" id="ARBA00023098"/>
    </source>
</evidence>
<evidence type="ECO:0000256" key="9">
    <source>
        <dbReference type="ARBA" id="ARBA00023136"/>
    </source>
</evidence>
<comment type="subcellular location">
    <subcellularLocation>
        <location evidence="1">Cell inner membrane</location>
        <topology evidence="1">Single-pass membrane protein</topology>
        <orientation evidence="1">Periplasmic side</orientation>
    </subcellularLocation>
</comment>
<dbReference type="Pfam" id="PF03280">
    <property type="entry name" value="Lipase_chap"/>
    <property type="match status" value="1"/>
</dbReference>
<comment type="caution">
    <text evidence="12">The sequence shown here is derived from an EMBL/GenBank/DDBJ whole genome shotgun (WGS) entry which is preliminary data.</text>
</comment>
<evidence type="ECO:0000256" key="2">
    <source>
        <dbReference type="ARBA" id="ARBA00010358"/>
    </source>
</evidence>
<dbReference type="GO" id="GO:0016042">
    <property type="term" value="P:lipid catabolic process"/>
    <property type="evidence" value="ECO:0007669"/>
    <property type="project" value="UniProtKB-UniRule"/>
</dbReference>
<keyword evidence="4 11" id="KW-0997">Cell inner membrane</keyword>
<organism evidence="12 13">
    <name type="scientific">Paraburkholderia antibiotica</name>
    <dbReference type="NCBI Taxonomy" id="2728839"/>
    <lineage>
        <taxon>Bacteria</taxon>
        <taxon>Pseudomonadati</taxon>
        <taxon>Pseudomonadota</taxon>
        <taxon>Betaproteobacteria</taxon>
        <taxon>Burkholderiales</taxon>
        <taxon>Burkholderiaceae</taxon>
        <taxon>Paraburkholderia</taxon>
    </lineage>
</organism>
<evidence type="ECO:0000256" key="6">
    <source>
        <dbReference type="ARBA" id="ARBA00022963"/>
    </source>
</evidence>
<dbReference type="RefSeq" id="WP_169500358.1">
    <property type="nucleotide sequence ID" value="NZ_JABBFZ010000019.1"/>
</dbReference>
<reference evidence="12 13" key="1">
    <citation type="submission" date="2020-04" db="EMBL/GenBank/DDBJ databases">
        <title>Paraburkholderia sp. G-4-1-8 isolated from soil.</title>
        <authorList>
            <person name="Dahal R.H."/>
        </authorList>
    </citation>
    <scope>NUCLEOTIDE SEQUENCE [LARGE SCALE GENOMIC DNA]</scope>
    <source>
        <strain evidence="12 13">G-4-1-8</strain>
    </source>
</reference>
<evidence type="ECO:0000256" key="7">
    <source>
        <dbReference type="ARBA" id="ARBA00022989"/>
    </source>
</evidence>
<dbReference type="SUPFAM" id="SSF158855">
    <property type="entry name" value="Lipase chaperone-like"/>
    <property type="match status" value="1"/>
</dbReference>
<evidence type="ECO:0000256" key="3">
    <source>
        <dbReference type="ARBA" id="ARBA00022475"/>
    </source>
</evidence>
<dbReference type="HAMAP" id="MF_00790">
    <property type="entry name" value="Lipase_chap"/>
    <property type="match status" value="1"/>
</dbReference>
<evidence type="ECO:0000256" key="5">
    <source>
        <dbReference type="ARBA" id="ARBA00022692"/>
    </source>
</evidence>
<accession>A0A7Y0A0D2</accession>
<dbReference type="GO" id="GO:0005886">
    <property type="term" value="C:plasma membrane"/>
    <property type="evidence" value="ECO:0007669"/>
    <property type="project" value="UniProtKB-SubCell"/>
</dbReference>
<proteinExistence type="inferred from homology"/>
<dbReference type="GO" id="GO:0051082">
    <property type="term" value="F:unfolded protein binding"/>
    <property type="evidence" value="ECO:0007669"/>
    <property type="project" value="UniProtKB-UniRule"/>
</dbReference>
<name>A0A7Y0A0D2_9BURK</name>
<sequence>MARAGTYWKALFAVAGAAAVGAVAWVLLAGHPGAAPAAAADGAPAAQAAPAGAEALDSASAPQAPALPASLAGTEAPRLPVDEHGRLTHTRAVRDFFDYFLTAQDSESPRAIDALVRRAIAAQLEGTPAADEALAVWQRYSAYLAASAKLTPPASNASPGKPDLDALQTTLDQRAELATRLMGDWSDAFFGDELHQQRDDLARLRITSDPNLSDAEKRARLAALDAGLPPAERAEREQARAQEATIDSIAQLQKQHVSPDDLRAQVSQTLGPAAAERVVQMQKDEDDWQSRYASYDAQRAQLAQAGLSAQDYATQVASLRQRLFPDSNDALRAAALDQGAGH</sequence>
<dbReference type="AlphaFoldDB" id="A0A7Y0A0D2"/>
<gene>
    <name evidence="11" type="primary">lifO</name>
    <name evidence="12" type="ORF">HHL14_25465</name>
</gene>
<keyword evidence="7 11" id="KW-1133">Transmembrane helix</keyword>
<comment type="function">
    <text evidence="11">May be involved in the folding of the extracellular lipase during its passage through the periplasm.</text>
</comment>
<evidence type="ECO:0000256" key="1">
    <source>
        <dbReference type="ARBA" id="ARBA00004383"/>
    </source>
</evidence>
<evidence type="ECO:0000256" key="11">
    <source>
        <dbReference type="HAMAP-Rule" id="MF_00790"/>
    </source>
</evidence>
<evidence type="ECO:0000256" key="10">
    <source>
        <dbReference type="ARBA" id="ARBA00023186"/>
    </source>
</evidence>
<evidence type="ECO:0000256" key="4">
    <source>
        <dbReference type="ARBA" id="ARBA00022519"/>
    </source>
</evidence>
<evidence type="ECO:0000313" key="12">
    <source>
        <dbReference type="EMBL" id="NML34165.1"/>
    </source>
</evidence>
<keyword evidence="8 11" id="KW-0443">Lipid metabolism</keyword>
<dbReference type="GO" id="GO:0006457">
    <property type="term" value="P:protein folding"/>
    <property type="evidence" value="ECO:0007669"/>
    <property type="project" value="UniProtKB-UniRule"/>
</dbReference>
<dbReference type="EMBL" id="JABBFZ010000019">
    <property type="protein sequence ID" value="NML34165.1"/>
    <property type="molecule type" value="Genomic_DNA"/>
</dbReference>
<keyword evidence="10 11" id="KW-0143">Chaperone</keyword>
<keyword evidence="3 11" id="KW-1003">Cell membrane</keyword>